<accession>A0A9D2F3D0</accession>
<dbReference type="PANTHER" id="PTHR33375">
    <property type="entry name" value="CHROMOSOME-PARTITIONING PROTEIN PARB-RELATED"/>
    <property type="match status" value="1"/>
</dbReference>
<organism evidence="2 3">
    <name type="scientific">Candidatus Gemmiger excrementavium</name>
    <dbReference type="NCBI Taxonomy" id="2838608"/>
    <lineage>
        <taxon>Bacteria</taxon>
        <taxon>Bacillati</taxon>
        <taxon>Bacillota</taxon>
        <taxon>Clostridia</taxon>
        <taxon>Eubacteriales</taxon>
        <taxon>Gemmiger</taxon>
    </lineage>
</organism>
<name>A0A9D2F3D0_9FIRM</name>
<dbReference type="Gene3D" id="1.10.10.2830">
    <property type="match status" value="1"/>
</dbReference>
<evidence type="ECO:0000313" key="3">
    <source>
        <dbReference type="Proteomes" id="UP000824031"/>
    </source>
</evidence>
<dbReference type="GO" id="GO:0045881">
    <property type="term" value="P:positive regulation of sporulation resulting in formation of a cellular spore"/>
    <property type="evidence" value="ECO:0007669"/>
    <property type="project" value="TreeGrafter"/>
</dbReference>
<reference evidence="2" key="1">
    <citation type="journal article" date="2021" name="PeerJ">
        <title>Extensive microbial diversity within the chicken gut microbiome revealed by metagenomics and culture.</title>
        <authorList>
            <person name="Gilroy R."/>
            <person name="Ravi A."/>
            <person name="Getino M."/>
            <person name="Pursley I."/>
            <person name="Horton D.L."/>
            <person name="Alikhan N.F."/>
            <person name="Baker D."/>
            <person name="Gharbi K."/>
            <person name="Hall N."/>
            <person name="Watson M."/>
            <person name="Adriaenssens E.M."/>
            <person name="Foster-Nyarko E."/>
            <person name="Jarju S."/>
            <person name="Secka A."/>
            <person name="Antonio M."/>
            <person name="Oren A."/>
            <person name="Chaudhuri R.R."/>
            <person name="La Ragione R."/>
            <person name="Hildebrand F."/>
            <person name="Pallen M.J."/>
        </authorList>
    </citation>
    <scope>NUCLEOTIDE SEQUENCE</scope>
    <source>
        <strain evidence="2">3436</strain>
    </source>
</reference>
<evidence type="ECO:0000313" key="2">
    <source>
        <dbReference type="EMBL" id="HIZ48331.1"/>
    </source>
</evidence>
<proteinExistence type="predicted"/>
<dbReference type="GO" id="GO:0005694">
    <property type="term" value="C:chromosome"/>
    <property type="evidence" value="ECO:0007669"/>
    <property type="project" value="TreeGrafter"/>
</dbReference>
<dbReference type="AlphaFoldDB" id="A0A9D2F3D0"/>
<comment type="caution">
    <text evidence="2">The sequence shown here is derived from an EMBL/GenBank/DDBJ whole genome shotgun (WGS) entry which is preliminary data.</text>
</comment>
<feature type="domain" description="ParB-like N-terminal" evidence="1">
    <location>
        <begin position="28"/>
        <end position="121"/>
    </location>
</feature>
<dbReference type="InterPro" id="IPR036086">
    <property type="entry name" value="ParB/Sulfiredoxin_sf"/>
</dbReference>
<dbReference type="InterPro" id="IPR050336">
    <property type="entry name" value="Chromosome_partition/occlusion"/>
</dbReference>
<dbReference type="EMBL" id="DXBO01000096">
    <property type="protein sequence ID" value="HIZ48331.1"/>
    <property type="molecule type" value="Genomic_DNA"/>
</dbReference>
<dbReference type="SUPFAM" id="SSF109709">
    <property type="entry name" value="KorB DNA-binding domain-like"/>
    <property type="match status" value="1"/>
</dbReference>
<dbReference type="InterPro" id="IPR003115">
    <property type="entry name" value="ParB_N"/>
</dbReference>
<dbReference type="PANTHER" id="PTHR33375:SF1">
    <property type="entry name" value="CHROMOSOME-PARTITIONING PROTEIN PARB-RELATED"/>
    <property type="match status" value="1"/>
</dbReference>
<reference evidence="2" key="2">
    <citation type="submission" date="2021-04" db="EMBL/GenBank/DDBJ databases">
        <authorList>
            <person name="Gilroy R."/>
        </authorList>
    </citation>
    <scope>NUCLEOTIDE SEQUENCE</scope>
    <source>
        <strain evidence="2">3436</strain>
    </source>
</reference>
<gene>
    <name evidence="2" type="ORF">H9810_06425</name>
</gene>
<sequence length="297" mass="33132">MSKGFSIDDVLGDQSKVTRPAGSRMDIVMLPIGDIVENPENAIYEIGDVSGLQDNIAKYGLRTPLEVTPAGGKYMLVAGHRRHTACLGLHNGGDDRFDRLPCIIVNYDSRDEEVVALITSNATARELTDIEKIRQYEALKDALSRMKEAGKLSGRVRDAIADILGKGTGTINRLNMVSTRCVPEVKEMLARGEISMNRAIECSKLYKVQQVMYAKNGYSSMPRFTPKQKAWIIEALVRGALKDFLSGLRYFGKNQWDYATGEMGLLPEPVTCSDNEWMVRVEQKHANYFECFLLDPA</sequence>
<dbReference type="GO" id="GO:0007059">
    <property type="term" value="P:chromosome segregation"/>
    <property type="evidence" value="ECO:0007669"/>
    <property type="project" value="TreeGrafter"/>
</dbReference>
<dbReference type="Gene3D" id="3.90.1530.30">
    <property type="match status" value="1"/>
</dbReference>
<dbReference type="Pfam" id="PF02195">
    <property type="entry name" value="ParB_N"/>
    <property type="match status" value="1"/>
</dbReference>
<dbReference type="SMART" id="SM00470">
    <property type="entry name" value="ParB"/>
    <property type="match status" value="1"/>
</dbReference>
<dbReference type="Proteomes" id="UP000824031">
    <property type="component" value="Unassembled WGS sequence"/>
</dbReference>
<evidence type="ECO:0000259" key="1">
    <source>
        <dbReference type="SMART" id="SM00470"/>
    </source>
</evidence>
<protein>
    <submittedName>
        <fullName evidence="2">ParB/RepB/Spo0J family partition protein</fullName>
    </submittedName>
</protein>
<feature type="non-terminal residue" evidence="2">
    <location>
        <position position="297"/>
    </location>
</feature>
<dbReference type="SUPFAM" id="SSF110849">
    <property type="entry name" value="ParB/Sulfiredoxin"/>
    <property type="match status" value="1"/>
</dbReference>